<dbReference type="EMBL" id="CAJFCJ010000059">
    <property type="protein sequence ID" value="CAD5126543.1"/>
    <property type="molecule type" value="Genomic_DNA"/>
</dbReference>
<dbReference type="SUPFAM" id="SSF49854">
    <property type="entry name" value="Spermadhesin, CUB domain"/>
    <property type="match status" value="2"/>
</dbReference>
<organism evidence="7 8">
    <name type="scientific">Dimorphilus gyrociliatus</name>
    <dbReference type="NCBI Taxonomy" id="2664684"/>
    <lineage>
        <taxon>Eukaryota</taxon>
        <taxon>Metazoa</taxon>
        <taxon>Spiralia</taxon>
        <taxon>Lophotrochozoa</taxon>
        <taxon>Annelida</taxon>
        <taxon>Polychaeta</taxon>
        <taxon>Polychaeta incertae sedis</taxon>
        <taxon>Dinophilidae</taxon>
        <taxon>Dimorphilus</taxon>
    </lineage>
</organism>
<reference evidence="7 8" key="1">
    <citation type="submission" date="2020-08" db="EMBL/GenBank/DDBJ databases">
        <authorList>
            <person name="Hejnol A."/>
        </authorList>
    </citation>
    <scope>NUCLEOTIDE SEQUENCE [LARGE SCALE GENOMIC DNA]</scope>
</reference>
<keyword evidence="5" id="KW-0732">Signal</keyword>
<dbReference type="InterPro" id="IPR035914">
    <property type="entry name" value="Sperma_CUB_dom_sf"/>
</dbReference>
<accession>A0A7I8WEA9</accession>
<feature type="chain" id="PRO_5029733514" evidence="5">
    <location>
        <begin position="24"/>
        <end position="588"/>
    </location>
</feature>
<feature type="domain" description="CUB" evidence="6">
    <location>
        <begin position="301"/>
        <end position="438"/>
    </location>
</feature>
<evidence type="ECO:0000259" key="6">
    <source>
        <dbReference type="PROSITE" id="PS01180"/>
    </source>
</evidence>
<feature type="region of interest" description="Disordered" evidence="4">
    <location>
        <begin position="238"/>
        <end position="280"/>
    </location>
</feature>
<dbReference type="PROSITE" id="PS01180">
    <property type="entry name" value="CUB"/>
    <property type="match status" value="2"/>
</dbReference>
<keyword evidence="2 3" id="KW-1015">Disulfide bond</keyword>
<dbReference type="OrthoDB" id="9971251at2759"/>
<dbReference type="Proteomes" id="UP000549394">
    <property type="component" value="Unassembled WGS sequence"/>
</dbReference>
<feature type="disulfide bond" evidence="3">
    <location>
        <begin position="132"/>
        <end position="149"/>
    </location>
</feature>
<dbReference type="SMART" id="SM00042">
    <property type="entry name" value="CUB"/>
    <property type="match status" value="2"/>
</dbReference>
<proteinExistence type="predicted"/>
<protein>
    <submittedName>
        <fullName evidence="7">DgyrCDS14644</fullName>
    </submittedName>
</protein>
<name>A0A7I8WEA9_9ANNE</name>
<evidence type="ECO:0000256" key="1">
    <source>
        <dbReference type="ARBA" id="ARBA00022737"/>
    </source>
</evidence>
<evidence type="ECO:0000313" key="8">
    <source>
        <dbReference type="Proteomes" id="UP000549394"/>
    </source>
</evidence>
<dbReference type="PANTHER" id="PTHR24251">
    <property type="entry name" value="OVOCHYMASE-RELATED"/>
    <property type="match status" value="1"/>
</dbReference>
<dbReference type="Gene3D" id="2.60.120.290">
    <property type="entry name" value="Spermadhesin, CUB domain"/>
    <property type="match status" value="2"/>
</dbReference>
<evidence type="ECO:0000256" key="2">
    <source>
        <dbReference type="ARBA" id="ARBA00023157"/>
    </source>
</evidence>
<evidence type="ECO:0000256" key="3">
    <source>
        <dbReference type="PROSITE-ProRule" id="PRU00059"/>
    </source>
</evidence>
<evidence type="ECO:0000256" key="4">
    <source>
        <dbReference type="SAM" id="MobiDB-lite"/>
    </source>
</evidence>
<sequence length="588" mass="67090">MFKNFQAGVLFISILLFKNDVKSDKCIDNILKENMKLIQNDINQRIDNLISSVNNPRLSKHSLKQIECKGQITLNQKLNGKMITDYLITSKDYPSDYPNNHNCMIIMNVEEAFNGYIEFTFHEFHLEFSKNCRYDSLTISDDRETVTLCGKGLMKNSTANFGDNVNVGMHPTINKTIKLKPNGALVIHFKTGNKFTKSGFVLKVNFRNDKLNCNRNGTVSDKIDKITEMIQTRESRRDDFYSSGNYSDENTTISSNSSSSSSSSNISMEINSTTPMPQLTPQTREIQKSATLLVNNKTISCDSLKFSELEFDCNGKSYDIISNNPYLPNSNCRIDLLPPKEKNGTIFFKFKYFSTESSLECKYDYVQIVDDHGLTHEFCGDQILGDKGNTSLQSTRYPNEVDINKTYFTKMKKLFQLRFKSDDGFNQFSGFHLRTTFSCQPFVLPERQVLCKRNSENIQIHCDMGDLRIIAPISKTNKWCSIILAVHRKKIEVEFEFLSFNLKKKTGMNYNALQFALNFQYIKYSGKANEVGTGKNRISLFSGEDFKPPKLGTTYYISETGDLGIHYSENTDTVGNSFEMIARAKCTS</sequence>
<keyword evidence="1" id="KW-0677">Repeat</keyword>
<evidence type="ECO:0000256" key="5">
    <source>
        <dbReference type="SAM" id="SignalP"/>
    </source>
</evidence>
<comment type="caution">
    <text evidence="7">The sequence shown here is derived from an EMBL/GenBank/DDBJ whole genome shotgun (WGS) entry which is preliminary data.</text>
</comment>
<feature type="signal peptide" evidence="5">
    <location>
        <begin position="1"/>
        <end position="23"/>
    </location>
</feature>
<dbReference type="Pfam" id="PF00431">
    <property type="entry name" value="CUB"/>
    <property type="match status" value="2"/>
</dbReference>
<keyword evidence="8" id="KW-1185">Reference proteome</keyword>
<evidence type="ECO:0000313" key="7">
    <source>
        <dbReference type="EMBL" id="CAD5126543.1"/>
    </source>
</evidence>
<feature type="domain" description="CUB" evidence="6">
    <location>
        <begin position="68"/>
        <end position="207"/>
    </location>
</feature>
<comment type="caution">
    <text evidence="3">Lacks conserved residue(s) required for the propagation of feature annotation.</text>
</comment>
<gene>
    <name evidence="7" type="ORF">DGYR_LOCUS13781</name>
</gene>
<dbReference type="CDD" id="cd00041">
    <property type="entry name" value="CUB"/>
    <property type="match status" value="2"/>
</dbReference>
<feature type="compositionally biased region" description="Low complexity" evidence="4">
    <location>
        <begin position="250"/>
        <end position="274"/>
    </location>
</feature>
<dbReference type="AlphaFoldDB" id="A0A7I8WEA9"/>
<dbReference type="InterPro" id="IPR000859">
    <property type="entry name" value="CUB_dom"/>
</dbReference>